<evidence type="ECO:0000256" key="7">
    <source>
        <dbReference type="ARBA" id="ARBA00022842"/>
    </source>
</evidence>
<dbReference type="PANTHER" id="PTHR13966:SF5">
    <property type="entry name" value="ENDONUCLEASE G, MITOCHONDRIAL"/>
    <property type="match status" value="1"/>
</dbReference>
<evidence type="ECO:0000256" key="9">
    <source>
        <dbReference type="PIRSR" id="PIRSR640255-2"/>
    </source>
</evidence>
<feature type="region of interest" description="Disordered" evidence="11">
    <location>
        <begin position="1"/>
        <end position="25"/>
    </location>
</feature>
<evidence type="ECO:0000256" key="2">
    <source>
        <dbReference type="ARBA" id="ARBA00010052"/>
    </source>
</evidence>
<evidence type="ECO:0000256" key="11">
    <source>
        <dbReference type="SAM" id="MobiDB-lite"/>
    </source>
</evidence>
<keyword evidence="7" id="KW-0460">Magnesium</keyword>
<evidence type="ECO:0000256" key="1">
    <source>
        <dbReference type="ARBA" id="ARBA00001946"/>
    </source>
</evidence>
<dbReference type="SMART" id="SM00477">
    <property type="entry name" value="NUC"/>
    <property type="match status" value="1"/>
</dbReference>
<comment type="cofactor">
    <cofactor evidence="1 10">
        <name>Mg(2+)</name>
        <dbReference type="ChEBI" id="CHEBI:18420"/>
    </cofactor>
</comment>
<evidence type="ECO:0000256" key="4">
    <source>
        <dbReference type="ARBA" id="ARBA00022723"/>
    </source>
</evidence>
<evidence type="ECO:0000256" key="3">
    <source>
        <dbReference type="ARBA" id="ARBA00022722"/>
    </source>
</evidence>
<dbReference type="Proteomes" id="UP000199416">
    <property type="component" value="Unassembled WGS sequence"/>
</dbReference>
<dbReference type="SUPFAM" id="SSF54060">
    <property type="entry name" value="His-Me finger endonucleases"/>
    <property type="match status" value="1"/>
</dbReference>
<name>A0A1G6V566_9ACTN</name>
<evidence type="ECO:0000313" key="14">
    <source>
        <dbReference type="EMBL" id="SDD48157.1"/>
    </source>
</evidence>
<keyword evidence="3 10" id="KW-0540">Nuclease</keyword>
<dbReference type="InterPro" id="IPR040255">
    <property type="entry name" value="Non-specific_endonuclease"/>
</dbReference>
<feature type="domain" description="DNA/RNA non-specific endonuclease/pyrophosphatase/phosphodiesterase" evidence="13">
    <location>
        <begin position="63"/>
        <end position="271"/>
    </location>
</feature>
<feature type="compositionally biased region" description="Polar residues" evidence="11">
    <location>
        <begin position="1"/>
        <end position="10"/>
    </location>
</feature>
<dbReference type="EMBL" id="FMZF01000008">
    <property type="protein sequence ID" value="SDD48157.1"/>
    <property type="molecule type" value="Genomic_DNA"/>
</dbReference>
<keyword evidence="6 10" id="KW-0378">Hydrolase</keyword>
<dbReference type="GO" id="GO:0003676">
    <property type="term" value="F:nucleic acid binding"/>
    <property type="evidence" value="ECO:0007669"/>
    <property type="project" value="InterPro"/>
</dbReference>
<comment type="similarity">
    <text evidence="2 10">Belongs to the DNA/RNA non-specific endonuclease family.</text>
</comment>
<evidence type="ECO:0000256" key="6">
    <source>
        <dbReference type="ARBA" id="ARBA00022801"/>
    </source>
</evidence>
<keyword evidence="5 10" id="KW-0255">Endonuclease</keyword>
<dbReference type="SMART" id="SM00892">
    <property type="entry name" value="Endonuclease_NS"/>
    <property type="match status" value="1"/>
</dbReference>
<feature type="active site" description="Proton acceptor" evidence="8">
    <location>
        <position position="126"/>
    </location>
</feature>
<organism evidence="14 15">
    <name type="scientific">Geodermatophilus telluris</name>
    <dbReference type="NCBI Taxonomy" id="1190417"/>
    <lineage>
        <taxon>Bacteria</taxon>
        <taxon>Bacillati</taxon>
        <taxon>Actinomycetota</taxon>
        <taxon>Actinomycetes</taxon>
        <taxon>Geodermatophilales</taxon>
        <taxon>Geodermatophilaceae</taxon>
        <taxon>Geodermatophilus</taxon>
    </lineage>
</organism>
<dbReference type="GO" id="GO:0016787">
    <property type="term" value="F:hydrolase activity"/>
    <property type="evidence" value="ECO:0007669"/>
    <property type="project" value="UniProtKB-KW"/>
</dbReference>
<dbReference type="InterPro" id="IPR018524">
    <property type="entry name" value="DNA/RNA_endonuclease_AS"/>
</dbReference>
<evidence type="ECO:0000259" key="12">
    <source>
        <dbReference type="SMART" id="SM00477"/>
    </source>
</evidence>
<keyword evidence="4 9" id="KW-0479">Metal-binding</keyword>
<dbReference type="GO" id="GO:0046872">
    <property type="term" value="F:metal ion binding"/>
    <property type="evidence" value="ECO:0007669"/>
    <property type="project" value="UniProtKB-KW"/>
</dbReference>
<dbReference type="CDD" id="cd00091">
    <property type="entry name" value="NUC"/>
    <property type="match status" value="1"/>
</dbReference>
<dbReference type="GO" id="GO:0004519">
    <property type="term" value="F:endonuclease activity"/>
    <property type="evidence" value="ECO:0007669"/>
    <property type="project" value="UniProtKB-UniRule"/>
</dbReference>
<evidence type="ECO:0000256" key="5">
    <source>
        <dbReference type="ARBA" id="ARBA00022759"/>
    </source>
</evidence>
<dbReference type="InterPro" id="IPR044929">
    <property type="entry name" value="DNA/RNA_non-sp_Endonuclease_sf"/>
</dbReference>
<evidence type="ECO:0000256" key="10">
    <source>
        <dbReference type="RuleBase" id="RU366055"/>
    </source>
</evidence>
<sequence>MSTDATSATSALRPPPPRGAGAGTEVRAGYDPAFLGVDVPAPAPGPAVRADVARTVAGGTVVDHVHFSLQMSASRRFALWVGWNVDGGSLQALSRRGLAFVPDPQVAGDGQVGDELYAGNRLDRGHLARRADLLWGSRAAAERANRDSFLFTNITPQLDDFNQSAKHGVWGRLEDAVFADVDVDDLRVSVFGGPVFAADDRSYRGVLLPREYWKVIAFREGGTLRARAFLLTQALDRFEVLELDEFRVFQVAVGELEARTGLVFPDVLRAADTLALPEATADRAPLDRLADIRW</sequence>
<dbReference type="PROSITE" id="PS01070">
    <property type="entry name" value="NUCLEASE_NON_SPEC"/>
    <property type="match status" value="1"/>
</dbReference>
<protein>
    <recommendedName>
        <fullName evidence="10">Endonuclease</fullName>
        <ecNumber evidence="10">3.1.30.-</ecNumber>
    </recommendedName>
</protein>
<dbReference type="RefSeq" id="WP_245692594.1">
    <property type="nucleotide sequence ID" value="NZ_FMZF01000008.1"/>
</dbReference>
<proteinExistence type="inferred from homology"/>
<evidence type="ECO:0000256" key="8">
    <source>
        <dbReference type="PIRSR" id="PIRSR640255-1"/>
    </source>
</evidence>
<keyword evidence="15" id="KW-1185">Reference proteome</keyword>
<feature type="domain" description="ENPP1-3/EXOG-like endonuclease/phosphodiesterase" evidence="12">
    <location>
        <begin position="64"/>
        <end position="271"/>
    </location>
</feature>
<dbReference type="Pfam" id="PF01223">
    <property type="entry name" value="Endonuclease_NS"/>
    <property type="match status" value="1"/>
</dbReference>
<evidence type="ECO:0000259" key="13">
    <source>
        <dbReference type="SMART" id="SM00892"/>
    </source>
</evidence>
<dbReference type="Gene3D" id="3.40.570.10">
    <property type="entry name" value="Extracellular Endonuclease, subunit A"/>
    <property type="match status" value="1"/>
</dbReference>
<dbReference type="InterPro" id="IPR020821">
    <property type="entry name" value="ENPP1-3/EXOG-like_nuc-like"/>
</dbReference>
<dbReference type="PANTHER" id="PTHR13966">
    <property type="entry name" value="ENDONUCLEASE RELATED"/>
    <property type="match status" value="1"/>
</dbReference>
<accession>A0A1G6V566</accession>
<reference evidence="15" key="1">
    <citation type="submission" date="2016-10" db="EMBL/GenBank/DDBJ databases">
        <authorList>
            <person name="Varghese N."/>
            <person name="Submissions S."/>
        </authorList>
    </citation>
    <scope>NUCLEOTIDE SEQUENCE [LARGE SCALE GENOMIC DNA]</scope>
    <source>
        <strain evidence="15">DSM 45421</strain>
    </source>
</reference>
<feature type="binding site" evidence="9">
    <location>
        <position position="162"/>
    </location>
    <ligand>
        <name>Mg(2+)</name>
        <dbReference type="ChEBI" id="CHEBI:18420"/>
        <note>catalytic</note>
    </ligand>
</feature>
<dbReference type="STRING" id="1190417.SAMN05660690_4321"/>
<dbReference type="InterPro" id="IPR001604">
    <property type="entry name" value="Endo_G_ENPP1-like_dom"/>
</dbReference>
<evidence type="ECO:0000313" key="15">
    <source>
        <dbReference type="Proteomes" id="UP000199416"/>
    </source>
</evidence>
<dbReference type="AlphaFoldDB" id="A0A1G6V566"/>
<gene>
    <name evidence="14" type="ORF">SAMN05660690_4321</name>
</gene>
<dbReference type="EC" id="3.1.30.-" evidence="10"/>
<dbReference type="InterPro" id="IPR044925">
    <property type="entry name" value="His-Me_finger_sf"/>
</dbReference>